<sequence>MLTAILIGFMGAGKTTVGQALAETLDIPFYDTDVLIQQQTQQTPGAILHKQARWRFVCKNTPC</sequence>
<keyword evidence="1" id="KW-0418">Kinase</keyword>
<dbReference type="Gene3D" id="3.40.50.300">
    <property type="entry name" value="P-loop containing nucleotide triphosphate hydrolases"/>
    <property type="match status" value="1"/>
</dbReference>
<proteinExistence type="predicted"/>
<protein>
    <submittedName>
        <fullName evidence="1">Shikimate kinase</fullName>
        <ecNumber evidence="1">2.7.1.71</ecNumber>
    </submittedName>
</protein>
<dbReference type="AlphaFoldDB" id="A0A380P3T5"/>
<evidence type="ECO:0000313" key="2">
    <source>
        <dbReference type="Proteomes" id="UP000254621"/>
    </source>
</evidence>
<dbReference type="Pfam" id="PF01202">
    <property type="entry name" value="SKI"/>
    <property type="match status" value="1"/>
</dbReference>
<reference evidence="1 2" key="1">
    <citation type="submission" date="2018-06" db="EMBL/GenBank/DDBJ databases">
        <authorList>
            <consortium name="Pathogen Informatics"/>
            <person name="Doyle S."/>
        </authorList>
    </citation>
    <scope>NUCLEOTIDE SEQUENCE [LARGE SCALE GENOMIC DNA]</scope>
    <source>
        <strain evidence="1 2">NCTC13645</strain>
    </source>
</reference>
<name>A0A380P3T5_WEIVI</name>
<organism evidence="1 2">
    <name type="scientific">Weissella viridescens</name>
    <name type="common">Lactobacillus viridescens</name>
    <dbReference type="NCBI Taxonomy" id="1629"/>
    <lineage>
        <taxon>Bacteria</taxon>
        <taxon>Bacillati</taxon>
        <taxon>Bacillota</taxon>
        <taxon>Bacilli</taxon>
        <taxon>Lactobacillales</taxon>
        <taxon>Lactobacillaceae</taxon>
        <taxon>Weissella</taxon>
    </lineage>
</organism>
<dbReference type="GO" id="GO:0004765">
    <property type="term" value="F:shikimate kinase activity"/>
    <property type="evidence" value="ECO:0007669"/>
    <property type="project" value="UniProtKB-EC"/>
</dbReference>
<dbReference type="PRINTS" id="PR01100">
    <property type="entry name" value="SHIKIMTKNASE"/>
</dbReference>
<accession>A0A380P3T5</accession>
<dbReference type="InterPro" id="IPR031322">
    <property type="entry name" value="Shikimate/glucono_kinase"/>
</dbReference>
<dbReference type="Proteomes" id="UP000254621">
    <property type="component" value="Unassembled WGS sequence"/>
</dbReference>
<dbReference type="EMBL" id="UHIV01000004">
    <property type="protein sequence ID" value="SUP59484.1"/>
    <property type="molecule type" value="Genomic_DNA"/>
</dbReference>
<gene>
    <name evidence="1" type="primary">aroK</name>
    <name evidence="1" type="ORF">NCTC13645_01741</name>
</gene>
<dbReference type="SUPFAM" id="SSF52540">
    <property type="entry name" value="P-loop containing nucleoside triphosphate hydrolases"/>
    <property type="match status" value="1"/>
</dbReference>
<dbReference type="EC" id="2.7.1.71" evidence="1"/>
<keyword evidence="1" id="KW-0808">Transferase</keyword>
<dbReference type="InterPro" id="IPR027417">
    <property type="entry name" value="P-loop_NTPase"/>
</dbReference>
<evidence type="ECO:0000313" key="1">
    <source>
        <dbReference type="EMBL" id="SUP59484.1"/>
    </source>
</evidence>